<keyword evidence="6 14" id="KW-0732">Signal</keyword>
<dbReference type="InterPro" id="IPR036179">
    <property type="entry name" value="Ig-like_dom_sf"/>
</dbReference>
<dbReference type="Proteomes" id="UP000236370">
    <property type="component" value="Unassembled WGS sequence"/>
</dbReference>
<dbReference type="FunFam" id="2.60.40.10:FF:000032">
    <property type="entry name" value="palladin isoform X1"/>
    <property type="match status" value="1"/>
</dbReference>
<dbReference type="FunFam" id="2.60.40.10:FF:001348">
    <property type="entry name" value="Hemicentin 2"/>
    <property type="match status" value="2"/>
</dbReference>
<dbReference type="SMART" id="SM00179">
    <property type="entry name" value="EGF_CA"/>
    <property type="match status" value="4"/>
</dbReference>
<dbReference type="FunFam" id="2.60.40.10:FF:000279">
    <property type="entry name" value="Hemicentin 1"/>
    <property type="match status" value="1"/>
</dbReference>
<protein>
    <recommendedName>
        <fullName evidence="12">Hemicentin-2</fullName>
    </recommendedName>
</protein>
<dbReference type="InterPro" id="IPR050958">
    <property type="entry name" value="Cell_Adh-Cytoskel_Orgn"/>
</dbReference>
<evidence type="ECO:0000313" key="19">
    <source>
        <dbReference type="Proteomes" id="UP000236370"/>
    </source>
</evidence>
<feature type="domain" description="Ig-like" evidence="16">
    <location>
        <begin position="3176"/>
        <end position="3262"/>
    </location>
</feature>
<dbReference type="InterPro" id="IPR013783">
    <property type="entry name" value="Ig-like_fold"/>
</dbReference>
<dbReference type="InterPro" id="IPR000152">
    <property type="entry name" value="EGF-type_Asp/Asn_hydroxyl_site"/>
</dbReference>
<dbReference type="Gene3D" id="2.60.40.10">
    <property type="entry name" value="Immunoglobulins"/>
    <property type="match status" value="36"/>
</dbReference>
<dbReference type="FunFam" id="2.60.40.10:FF:000130">
    <property type="entry name" value="Hemicentin 1"/>
    <property type="match status" value="4"/>
</dbReference>
<dbReference type="SUPFAM" id="SSF53300">
    <property type="entry name" value="vWA-like"/>
    <property type="match status" value="1"/>
</dbReference>
<dbReference type="PROSITE" id="PS01187">
    <property type="entry name" value="EGF_CA"/>
    <property type="match status" value="2"/>
</dbReference>
<feature type="domain" description="Ig-like" evidence="16">
    <location>
        <begin position="2990"/>
        <end position="3078"/>
    </location>
</feature>
<comment type="caution">
    <text evidence="18">The sequence shown here is derived from an EMBL/GenBank/DDBJ whole genome shotgun (WGS) entry which is preliminary data.</text>
</comment>
<keyword evidence="3" id="KW-0964">Secreted</keyword>
<dbReference type="InterPro" id="IPR001881">
    <property type="entry name" value="EGF-like_Ca-bd_dom"/>
</dbReference>
<dbReference type="PANTHER" id="PTHR45080:SF28">
    <property type="entry name" value="HEMICENTIN-2"/>
    <property type="match status" value="1"/>
</dbReference>
<dbReference type="SUPFAM" id="SSF48726">
    <property type="entry name" value="Immunoglobulin"/>
    <property type="match status" value="35"/>
</dbReference>
<keyword evidence="7" id="KW-0677">Repeat</keyword>
<dbReference type="Pfam" id="PF07679">
    <property type="entry name" value="I-set"/>
    <property type="match status" value="22"/>
</dbReference>
<dbReference type="FunFam" id="2.60.40.10:FF:001944">
    <property type="entry name" value="Hemicentin 2"/>
    <property type="match status" value="1"/>
</dbReference>
<feature type="domain" description="Ig-like" evidence="16">
    <location>
        <begin position="1952"/>
        <end position="2041"/>
    </location>
</feature>
<dbReference type="SMART" id="SM00406">
    <property type="entry name" value="IGv"/>
    <property type="match status" value="8"/>
</dbReference>
<feature type="domain" description="Ig-like" evidence="16">
    <location>
        <begin position="848"/>
        <end position="941"/>
    </location>
</feature>
<keyword evidence="10" id="KW-0325">Glycoprotein</keyword>
<dbReference type="SMART" id="SM00682">
    <property type="entry name" value="G2F"/>
    <property type="match status" value="1"/>
</dbReference>
<dbReference type="InterPro" id="IPR003598">
    <property type="entry name" value="Ig_sub2"/>
</dbReference>
<dbReference type="FunFam" id="2.60.40.10:FF:002450">
    <property type="entry name" value="HMCN2 isoform 3"/>
    <property type="match status" value="1"/>
</dbReference>
<feature type="domain" description="Ig-like" evidence="16">
    <location>
        <begin position="2139"/>
        <end position="2230"/>
    </location>
</feature>
<evidence type="ECO:0000256" key="11">
    <source>
        <dbReference type="ARBA" id="ARBA00023319"/>
    </source>
</evidence>
<dbReference type="InterPro" id="IPR000742">
    <property type="entry name" value="EGF"/>
</dbReference>
<feature type="domain" description="Ig-like" evidence="16">
    <location>
        <begin position="3083"/>
        <end position="3173"/>
    </location>
</feature>
<accession>A0A2J8NAW3</accession>
<dbReference type="GO" id="GO:0005509">
    <property type="term" value="F:calcium ion binding"/>
    <property type="evidence" value="ECO:0007669"/>
    <property type="project" value="InterPro"/>
</dbReference>
<dbReference type="SUPFAM" id="SSF57184">
    <property type="entry name" value="Growth factor receptor domain"/>
    <property type="match status" value="1"/>
</dbReference>
<dbReference type="InterPro" id="IPR049883">
    <property type="entry name" value="NOTCH1_EGF-like"/>
</dbReference>
<feature type="domain" description="EGF-like" evidence="15">
    <location>
        <begin position="4017"/>
        <end position="4055"/>
    </location>
</feature>
<feature type="domain" description="Ig-like" evidence="16">
    <location>
        <begin position="3537"/>
        <end position="3631"/>
    </location>
</feature>
<feature type="domain" description="Ig-like" evidence="16">
    <location>
        <begin position="2046"/>
        <end position="2134"/>
    </location>
</feature>
<evidence type="ECO:0000256" key="6">
    <source>
        <dbReference type="ARBA" id="ARBA00022729"/>
    </source>
</evidence>
<evidence type="ECO:0000256" key="5">
    <source>
        <dbReference type="ARBA" id="ARBA00022536"/>
    </source>
</evidence>
<keyword evidence="2" id="KW-0488">Methylation</keyword>
<dbReference type="FunFam" id="2.60.40.10:FF:002179">
    <property type="entry name" value="Hemicentin 2"/>
    <property type="match status" value="1"/>
</dbReference>
<evidence type="ECO:0000313" key="18">
    <source>
        <dbReference type="EMBL" id="PNI68893.1"/>
    </source>
</evidence>
<comment type="caution">
    <text evidence="13">Lacks conserved residue(s) required for the propagation of feature annotation.</text>
</comment>
<dbReference type="Gene3D" id="2.40.155.10">
    <property type="entry name" value="Green fluorescent protein"/>
    <property type="match status" value="1"/>
</dbReference>
<dbReference type="FunFam" id="2.10.25.10:FF:000715">
    <property type="entry name" value="Hemicentin 2"/>
    <property type="match status" value="1"/>
</dbReference>
<feature type="domain" description="Ig-like" evidence="16">
    <location>
        <begin position="2899"/>
        <end position="2985"/>
    </location>
</feature>
<dbReference type="SMART" id="SM00181">
    <property type="entry name" value="EGF"/>
    <property type="match status" value="4"/>
</dbReference>
<dbReference type="InterPro" id="IPR009030">
    <property type="entry name" value="Growth_fac_rcpt_cys_sf"/>
</dbReference>
<feature type="domain" description="Ig-like" evidence="16">
    <location>
        <begin position="1031"/>
        <end position="1117"/>
    </location>
</feature>
<dbReference type="FunFam" id="2.60.40.10:FF:001856">
    <property type="entry name" value="Hemicentin 2"/>
    <property type="match status" value="1"/>
</dbReference>
<dbReference type="InterPro" id="IPR018097">
    <property type="entry name" value="EGF_Ca-bd_CS"/>
</dbReference>
<evidence type="ECO:0000256" key="8">
    <source>
        <dbReference type="ARBA" id="ARBA00022837"/>
    </source>
</evidence>
<evidence type="ECO:0000256" key="7">
    <source>
        <dbReference type="ARBA" id="ARBA00022737"/>
    </source>
</evidence>
<organism evidence="18 19">
    <name type="scientific">Pan troglodytes</name>
    <name type="common">Chimpanzee</name>
    <dbReference type="NCBI Taxonomy" id="9598"/>
    <lineage>
        <taxon>Eukaryota</taxon>
        <taxon>Metazoa</taxon>
        <taxon>Chordata</taxon>
        <taxon>Craniata</taxon>
        <taxon>Vertebrata</taxon>
        <taxon>Euteleostomi</taxon>
        <taxon>Mammalia</taxon>
        <taxon>Eutheria</taxon>
        <taxon>Euarchontoglires</taxon>
        <taxon>Primates</taxon>
        <taxon>Haplorrhini</taxon>
        <taxon>Catarrhini</taxon>
        <taxon>Hominidae</taxon>
        <taxon>Pan</taxon>
    </lineage>
</organism>
<dbReference type="FunFam" id="2.60.40.10:FF:000706">
    <property type="entry name" value="Hemicentin 1"/>
    <property type="match status" value="1"/>
</dbReference>
<dbReference type="Pfam" id="PF07645">
    <property type="entry name" value="EGF_CA"/>
    <property type="match status" value="4"/>
</dbReference>
<dbReference type="InterPro" id="IPR013106">
    <property type="entry name" value="Ig_V-set"/>
</dbReference>
<feature type="domain" description="Ig-like" evidence="16">
    <location>
        <begin position="622"/>
        <end position="705"/>
    </location>
</feature>
<feature type="domain" description="Ig-like" evidence="16">
    <location>
        <begin position="1404"/>
        <end position="1481"/>
    </location>
</feature>
<dbReference type="InterPro" id="IPR009017">
    <property type="entry name" value="GFP"/>
</dbReference>
<dbReference type="PROSITE" id="PS50993">
    <property type="entry name" value="NIDOGEN_G2"/>
    <property type="match status" value="1"/>
</dbReference>
<dbReference type="Pfam" id="PF25106">
    <property type="entry name" value="VWA_4"/>
    <property type="match status" value="1"/>
</dbReference>
<feature type="domain" description="Nidogen G2 beta-barrel" evidence="17">
    <location>
        <begin position="3725"/>
        <end position="3958"/>
    </location>
</feature>
<dbReference type="FunFam" id="2.60.40.10:FF:000675">
    <property type="entry name" value="Hemicentin 1"/>
    <property type="match status" value="1"/>
</dbReference>
<dbReference type="SUPFAM" id="SSF54511">
    <property type="entry name" value="GFP-like"/>
    <property type="match status" value="1"/>
</dbReference>
<evidence type="ECO:0000256" key="14">
    <source>
        <dbReference type="SAM" id="SignalP"/>
    </source>
</evidence>
<dbReference type="FunFam" id="2.10.25.10:FF:000010">
    <property type="entry name" value="Pro-epidermal growth factor"/>
    <property type="match status" value="1"/>
</dbReference>
<dbReference type="FunFam" id="2.60.40.10:FF:001985">
    <property type="entry name" value="Hemicentin 2"/>
    <property type="match status" value="1"/>
</dbReference>
<feature type="domain" description="Ig-like" evidence="16">
    <location>
        <begin position="946"/>
        <end position="1026"/>
    </location>
</feature>
<feature type="domain" description="Ig-like" evidence="16">
    <location>
        <begin position="2482"/>
        <end position="2572"/>
    </location>
</feature>
<evidence type="ECO:0000256" key="9">
    <source>
        <dbReference type="ARBA" id="ARBA00023157"/>
    </source>
</evidence>
<evidence type="ECO:0000259" key="15">
    <source>
        <dbReference type="PROSITE" id="PS50026"/>
    </source>
</evidence>
<dbReference type="Gene3D" id="3.40.50.410">
    <property type="entry name" value="von Willebrand factor, type A domain"/>
    <property type="match status" value="1"/>
</dbReference>
<gene>
    <name evidence="18" type="ORF">CK820_G0012176</name>
</gene>
<feature type="domain" description="Ig-like" evidence="16">
    <location>
        <begin position="3448"/>
        <end position="3529"/>
    </location>
</feature>
<feature type="domain" description="Ig-like" evidence="16">
    <location>
        <begin position="2333"/>
        <end position="2427"/>
    </location>
</feature>
<feature type="domain" description="Ig-like" evidence="16">
    <location>
        <begin position="1488"/>
        <end position="1576"/>
    </location>
</feature>
<feature type="domain" description="Ig-like" evidence="16">
    <location>
        <begin position="2809"/>
        <end position="2894"/>
    </location>
</feature>
<dbReference type="FunFam" id="2.60.40.10:FF:000186">
    <property type="entry name" value="Hemicentin 1"/>
    <property type="match status" value="4"/>
</dbReference>
<keyword evidence="11" id="KW-0393">Immunoglobulin domain</keyword>
<feature type="domain" description="Ig-like" evidence="16">
    <location>
        <begin position="1311"/>
        <end position="1399"/>
    </location>
</feature>
<dbReference type="PROSITE" id="PS50835">
    <property type="entry name" value="IG_LIKE"/>
    <property type="match status" value="34"/>
</dbReference>
<dbReference type="SMART" id="SM00408">
    <property type="entry name" value="IGc2"/>
    <property type="match status" value="35"/>
</dbReference>
<name>A0A2J8NAW3_PANTR</name>
<dbReference type="FunFam" id="3.40.50.410:FF:000032">
    <property type="entry name" value="Hemicentin 1"/>
    <property type="match status" value="1"/>
</dbReference>
<feature type="domain" description="Ig-like" evidence="16">
    <location>
        <begin position="1579"/>
        <end position="1668"/>
    </location>
</feature>
<dbReference type="PROSITE" id="PS50026">
    <property type="entry name" value="EGF_3"/>
    <property type="match status" value="1"/>
</dbReference>
<dbReference type="FunFam" id="2.60.40.10:FF:001759">
    <property type="entry name" value="Hemicentin 2"/>
    <property type="match status" value="1"/>
</dbReference>
<dbReference type="FunFam" id="2.60.40.10:FF:001585">
    <property type="entry name" value="Hemicentin-2"/>
    <property type="match status" value="1"/>
</dbReference>
<feature type="domain" description="Ig-like" evidence="16">
    <location>
        <begin position="2235"/>
        <end position="2326"/>
    </location>
</feature>
<evidence type="ECO:0000256" key="1">
    <source>
        <dbReference type="ARBA" id="ARBA00004498"/>
    </source>
</evidence>
<reference evidence="18 19" key="1">
    <citation type="submission" date="2017-12" db="EMBL/GenBank/DDBJ databases">
        <title>High-resolution comparative analysis of great ape genomes.</title>
        <authorList>
            <person name="Pollen A."/>
            <person name="Hastie A."/>
            <person name="Hormozdiari F."/>
            <person name="Dougherty M."/>
            <person name="Liu R."/>
            <person name="Chaisson M."/>
            <person name="Hoppe E."/>
            <person name="Hill C."/>
            <person name="Pang A."/>
            <person name="Hillier L."/>
            <person name="Baker C."/>
            <person name="Armstrong J."/>
            <person name="Shendure J."/>
            <person name="Paten B."/>
            <person name="Wilson R."/>
            <person name="Chao H."/>
            <person name="Schneider V."/>
            <person name="Ventura M."/>
            <person name="Kronenberg Z."/>
            <person name="Murali S."/>
            <person name="Gordon D."/>
            <person name="Cantsilieris S."/>
            <person name="Munson K."/>
            <person name="Nelson B."/>
            <person name="Raja A."/>
            <person name="Underwood J."/>
            <person name="Diekhans M."/>
            <person name="Fiddes I."/>
            <person name="Haussler D."/>
            <person name="Eichler E."/>
        </authorList>
    </citation>
    <scope>NUCLEOTIDE SEQUENCE [LARGE SCALE GENOMIC DNA]</scope>
    <source>
        <strain evidence="18">Yerkes chimp pedigree #C0471</strain>
    </source>
</reference>
<feature type="domain" description="Ig-like" evidence="16">
    <location>
        <begin position="3356"/>
        <end position="3443"/>
    </location>
</feature>
<evidence type="ECO:0000256" key="12">
    <source>
        <dbReference type="ARBA" id="ARBA00072384"/>
    </source>
</evidence>
<dbReference type="InterPro" id="IPR013098">
    <property type="entry name" value="Ig_I-set"/>
</dbReference>
<dbReference type="InterPro" id="IPR036465">
    <property type="entry name" value="vWFA_dom_sf"/>
</dbReference>
<dbReference type="FunFam" id="2.60.40.10:FF:000285">
    <property type="entry name" value="Hemicentin 1"/>
    <property type="match status" value="3"/>
</dbReference>
<keyword evidence="8" id="KW-0106">Calcium</keyword>
<feature type="domain" description="Ig-like" evidence="16">
    <location>
        <begin position="1673"/>
        <end position="1759"/>
    </location>
</feature>
<evidence type="ECO:0000259" key="17">
    <source>
        <dbReference type="PROSITE" id="PS50993"/>
    </source>
</evidence>
<dbReference type="SMART" id="SM00409">
    <property type="entry name" value="IG"/>
    <property type="match status" value="34"/>
</dbReference>
<dbReference type="InterPro" id="IPR007110">
    <property type="entry name" value="Ig-like_dom"/>
</dbReference>
<dbReference type="FunFam" id="2.60.40.10:FF:002817">
    <property type="entry name" value="Hemicentin-2"/>
    <property type="match status" value="1"/>
</dbReference>
<dbReference type="EMBL" id="NBAG03000232">
    <property type="protein sequence ID" value="PNI68893.1"/>
    <property type="molecule type" value="Genomic_DNA"/>
</dbReference>
<feature type="domain" description="Ig-like" evidence="16">
    <location>
        <begin position="1217"/>
        <end position="1308"/>
    </location>
</feature>
<feature type="domain" description="Ig-like" evidence="16">
    <location>
        <begin position="752"/>
        <end position="843"/>
    </location>
</feature>
<dbReference type="PROSITE" id="PS00010">
    <property type="entry name" value="ASX_HYDROXYL"/>
    <property type="match status" value="1"/>
</dbReference>
<evidence type="ECO:0000259" key="16">
    <source>
        <dbReference type="PROSITE" id="PS50835"/>
    </source>
</evidence>
<keyword evidence="9" id="KW-1015">Disulfide bond</keyword>
<keyword evidence="4" id="KW-0272">Extracellular matrix</keyword>
<dbReference type="FunFam" id="2.10.25.10:FF:000371">
    <property type="entry name" value="Hemicentin 1"/>
    <property type="match status" value="1"/>
</dbReference>
<dbReference type="FunFam" id="2.60.40.10:FF:001859">
    <property type="entry name" value="Hemicentin 2"/>
    <property type="match status" value="1"/>
</dbReference>
<dbReference type="FunFam" id="2.60.40.10:FF:001984">
    <property type="entry name" value="Hemicentin 2"/>
    <property type="match status" value="1"/>
</dbReference>
<evidence type="ECO:0000256" key="13">
    <source>
        <dbReference type="PROSITE-ProRule" id="PRU00076"/>
    </source>
</evidence>
<dbReference type="Gene3D" id="2.10.25.10">
    <property type="entry name" value="Laminin"/>
    <property type="match status" value="4"/>
</dbReference>
<feature type="domain" description="Ig-like" evidence="16">
    <location>
        <begin position="2621"/>
        <end position="2711"/>
    </location>
</feature>
<feature type="domain" description="Ig-like" evidence="16">
    <location>
        <begin position="1858"/>
        <end position="1947"/>
    </location>
</feature>
<dbReference type="InterPro" id="IPR056475">
    <property type="entry name" value="GBD_Hemicentin/VWA7"/>
</dbReference>
<dbReference type="CDD" id="cd00054">
    <property type="entry name" value="EGF_CA"/>
    <property type="match status" value="4"/>
</dbReference>
<dbReference type="FunFam" id="2.60.40.10:FF:001133">
    <property type="entry name" value="Hemicentin 1"/>
    <property type="match status" value="1"/>
</dbReference>
<evidence type="ECO:0000256" key="3">
    <source>
        <dbReference type="ARBA" id="ARBA00022525"/>
    </source>
</evidence>
<dbReference type="SUPFAM" id="SSF57196">
    <property type="entry name" value="EGF/Laminin"/>
    <property type="match status" value="1"/>
</dbReference>
<dbReference type="Pfam" id="PF07474">
    <property type="entry name" value="G2F"/>
    <property type="match status" value="1"/>
</dbReference>
<feature type="signal peptide" evidence="14">
    <location>
        <begin position="1"/>
        <end position="23"/>
    </location>
</feature>
<feature type="domain" description="Ig-like" evidence="16">
    <location>
        <begin position="3636"/>
        <end position="3721"/>
    </location>
</feature>
<feature type="domain" description="Ig-like" evidence="16">
    <location>
        <begin position="1124"/>
        <end position="1212"/>
    </location>
</feature>
<dbReference type="CDD" id="cd00096">
    <property type="entry name" value="Ig"/>
    <property type="match status" value="9"/>
</dbReference>
<feature type="domain" description="Ig-like" evidence="16">
    <location>
        <begin position="1764"/>
        <end position="1853"/>
    </location>
</feature>
<proteinExistence type="predicted"/>
<comment type="subcellular location">
    <subcellularLocation>
        <location evidence="1">Secreted</location>
        <location evidence="1">Extracellular space</location>
        <location evidence="1">Extracellular matrix</location>
    </subcellularLocation>
</comment>
<evidence type="ECO:0000256" key="2">
    <source>
        <dbReference type="ARBA" id="ARBA00022481"/>
    </source>
</evidence>
<dbReference type="PANTHER" id="PTHR45080">
    <property type="entry name" value="CONTACTIN 5"/>
    <property type="match status" value="1"/>
</dbReference>
<dbReference type="FunFam" id="2.60.40.10:FF:001664">
    <property type="entry name" value="Hemicentin 2"/>
    <property type="match status" value="1"/>
</dbReference>
<evidence type="ECO:0000256" key="4">
    <source>
        <dbReference type="ARBA" id="ARBA00022530"/>
    </source>
</evidence>
<dbReference type="Pfam" id="PF13927">
    <property type="entry name" value="Ig_3"/>
    <property type="match status" value="11"/>
</dbReference>
<dbReference type="FunFam" id="2.60.40.10:FF:002957">
    <property type="entry name" value="Hemicentin-2"/>
    <property type="match status" value="1"/>
</dbReference>
<feature type="domain" description="Ig-like" evidence="16">
    <location>
        <begin position="3267"/>
        <end position="3352"/>
    </location>
</feature>
<feature type="domain" description="Ig-like" evidence="16">
    <location>
        <begin position="532"/>
        <end position="617"/>
    </location>
</feature>
<dbReference type="Pfam" id="PF23560">
    <property type="entry name" value="GBD_Hemicentin"/>
    <property type="match status" value="1"/>
</dbReference>
<dbReference type="CDD" id="cd00198">
    <property type="entry name" value="vWFA"/>
    <property type="match status" value="1"/>
</dbReference>
<feature type="domain" description="Ig-like" evidence="16">
    <location>
        <begin position="2576"/>
        <end position="2614"/>
    </location>
</feature>
<feature type="domain" description="Ig-like" evidence="16">
    <location>
        <begin position="2716"/>
        <end position="2803"/>
    </location>
</feature>
<dbReference type="FunFam" id="2.60.40.10:FF:001857">
    <property type="entry name" value="Hemicentin 2"/>
    <property type="match status" value="1"/>
</dbReference>
<evidence type="ECO:0000256" key="10">
    <source>
        <dbReference type="ARBA" id="ARBA00023180"/>
    </source>
</evidence>
<dbReference type="InterPro" id="IPR006605">
    <property type="entry name" value="G2_nidogen/fibulin_G2F"/>
</dbReference>
<dbReference type="InterPro" id="IPR056861">
    <property type="entry name" value="HMCN1-like_VWA"/>
</dbReference>
<dbReference type="FunFam" id="2.10.25.10:FF:000352">
    <property type="entry name" value="Hemicentin 1"/>
    <property type="match status" value="1"/>
</dbReference>
<feature type="chain" id="PRO_5014317295" description="Hemicentin-2" evidence="14">
    <location>
        <begin position="24"/>
        <end position="4323"/>
    </location>
</feature>
<dbReference type="FunFam" id="2.60.40.10:FF:001980">
    <property type="entry name" value="Hemicentin 2"/>
    <property type="match status" value="1"/>
</dbReference>
<dbReference type="InterPro" id="IPR003599">
    <property type="entry name" value="Ig_sub"/>
</dbReference>
<dbReference type="FunFam" id="2.40.155.10:FF:000002">
    <property type="entry name" value="Hemicentin 1"/>
    <property type="match status" value="1"/>
</dbReference>
<dbReference type="FunFam" id="2.60.40.10:FF:000503">
    <property type="entry name" value="Hemicentin 1"/>
    <property type="match status" value="1"/>
</dbReference>
<dbReference type="FunFam" id="2.60.40.10:FF:000594">
    <property type="entry name" value="Hemicentin 1"/>
    <property type="match status" value="1"/>
</dbReference>
<sequence length="4323" mass="462969">MMPGAPLLRLLTAVSAAVAVAVAGAPGTVMPPTTGDATLAFVFDVTGSMWDELMQVIDGASRILERSLSRRSQAIANYALVPFRDPDIGPVTLTADPTVFQRELRELYVQGGGDCPEMSVGAIKAAVEVANPGSFIYVFSDARAKDYHKKEELLRLLQLKQSQGLEDLSDPLLLAFAVVFVLTGDCGDRTHPGYLAYEEIAATSSGQVFHLDKQQVTEVLKWVESAIQASKVHLLSTDHEEEGEHTWRLPFDPSLKEVTISLSGPGPEIEVQDPLGRILQEDEGLNVLLNIPDSAKVVAFKPEHPGLWSIKVYSSGRHSVRITGVSSIDFRAGFSTQPLLDLNHTLEWPLQGVPISLVINSTGLKAPGRLDLVELAQSSGKPLLTLPTKPLSNGSTHQLWGGPPFHTPKERFYLKVKGKDHEGNPLLRVSGVSYSGVAPGAPLVSMAPRIHGYLHQPLLVSCSVHSALPFRLQLRRGEARLGEERHFQESGNSSWEILRASKAEEGTYECTAVSRAGTGRAKAQIVVTDPPPQLVPAPNVTVSPGETAVLSCWVLGEAPYNLTWVRDWRVLPASTGRVAQLADLSLEISGIIPTDGGRYQCVASNANGVTRASVWLLVRDPPSVSAVNAVVLVAVGEEAVLVCEASGVPRPRVIWYRGGLEMILAPEGSSSGKLRIPAAQERDAGTYTCRAVNELGDASAEIQLAVGRVAPEDQAPYVCEARNVFGKVQAEARLIVTGHGSLVDLRAVGAPPQIASSAPTVRVLEGQPVSLPCIVLAGRPLPERHWLKDGRPETNALTSRGPHYNVSKEGTLLIAQPSAQDAGAYVCTATNTVGFSSQEMRLSVNTKPRIHMNGSRNADVPLRVTAKAGEEVTLDCEAKGSPLPLVTWTKDSRPVPPITNRYGLLPSGSLRLGQVQVGDSGHYECTASNPAGSASRRYVLGVQVPPQVQPGPQVLKVLVGEALDLNCVAEGNPEPQLSWSKDGVVLQGRGPQGSVHFAAIRTSDAGRYRCEASNSAGVDAWEVELRVLVPPSIREDGRKANVSGMAGQSLTLECDANGFPVPEIVWLKDAQLIPKVGSHRLLDEGQSLHFPRIQEGDSGLYSCRAENQAGTAQRDFHLLVLTPPTIWGSNETGEVAVMEDHLVQLLCEARGVPTPNITWFKDGALLPTSTKVVYTRGGRQLQLGRAQSSDTGVYTCKASNAVGAAEKATRLDVYVPPTIEGAGGSPYVVKAVAGRPVALECVARGHPPPTLSWHHEGLPVSESNESRLETGGSVLRLESPGEASSGLYSCVASSPAGEAVLQYSVEVQVPPQLLVAEGLGQVTTIVGQPLELPCQASGSPVPTIQWLQNGRPAEELAGVQVASQGTTLHIDHVELDHSGLFACQATNEAGTAGAEVEVSVHEFPSVSIIGGENITAPFLQPVTLQCIGDGVPTPSLRWWKDGVALAAFGGNLQIEKVDLRDEGIYTCAATNLAGESKREVALKVLVPPNIEPGPVNKAVLENASVTLECLASGVPPPDVSWFKGHQPVSSWMGVTVSVDGRVLRIEQAQLSDAGSYRCVASNVAGSTELRYGLRVNVPPRITLPPSLPGPVLVNTPVRLTCNATGAPSPTLMWLKDGNPVSPAGTPGLQVFPGGRVLTLASARASDSGRYSCVAVSAVGEDRQDVVLQVHMPPSILGEELNVSVVANESVALECQSHAMPPPVLSWWKDGRPLEPRPGVHLSADKALLQVDRADVWDAGHYTCEALNQAGRSEKHYDLNVWVAPVFPSRESHTLTVREGHPTRLSCECRGVPFPKISWRKDGQPLPGEGAGLQQVSAVGRLLYLGQAQLAQEGTYTCECSNVAGNSSQDLQLEVHVPPQIASPRELPTQVSVVQDGVATLECNVTGKPPPTVTWERDGQPVGAELGLQLQNQGQSLHVERAQAAHAGRYSCVAENLAGRAERKFELSILVPPELIGDLDPLTNITAALHSPLTLLCEATGIPPPAIRWFRGEEPVSPGEDTYLLAGGWMLKMTQTQEQDSGLYSCLASNEAGEARRNFSVEVLVPPSIENEDLEEVIKVLEGQTAHLMCNITGHPQPKLTWFKDGRPLARGDAHHISPDGVLLQVLQANLSSAGHYSCIAANAVGEKTKHFQLSVLLAPTILGGAEDSADEEVTVTVNNPISLICEALAFPSPNITWMKDGAPFEASRNIQLLPGTHGLQILNAQKEDAGQYTCVVTNELGEAVKNYHVEVLIPPSISKDDPLGEVGMKEVKTKVNSTLTLECESWAVPPPTICWYKDGQPVTPSSRLQVLGEGRLLQIQPTQVSDSGRYLCVATNVAGEDDQDFNVLIQVPPMFQKVGDFSAAFEILSREEEARGGVTEYREIVENNPAYLYCDTNAIPPPDLTWYREDQPLSAGDGVSVLQGGRVLQIPLVRAEDAGRYSCKASNEVGEDWLHYELLVLSTHTLQLGRARLSDSGMYMCEALNAAGRDQKLVQLSVLVPPAFRQAPSGPQDAVLVRVGDKAVLSCETDALPEPTVTWYKDGQPLVLAQRTQALRGGQRLEIQEAQVSDKGLYSCKVSNVAGEAVRTFTLTVQVPPTFENPKTETVSQVAGSPLVLTCDVSGVPAPTVTWLKDRMPVAAPRIRSSGVAQEHHVLEGQEVRLDCEADGQPPPDVAWLKDGSPLGQDMGPHLRFYLDGGSLVLKGLRASDAGAYTCVAHNPAGEDARLHTVNVLVPPTIEQGADGSGTLVSRPGELVTMVCPVRGSPPIHVSWLKDGLPLPLSQRTLLHGSGHTLRISKVQLADAGIFTCVAASPAGVADRNFTLQVQVPPVLEPVEFQNDVVVVRGSLVELSCEAQGVPLPLVSWMKDGEPLLSQSLEQGPSLQLEAVGADDSGTYSCVAVSEAGEARRHFQLTVMEPPHIEDSGQPTELSLTPGAPMELLCDAQGTPQPNITWHKDGQALTRLENNSRATRVLRVENVQVRDAGLYTCLAESPAGAIEKSFRVRVQAPPNIVGPRGPRFVVGLAPGQLVLECSVEAEPAPKITWHRDGIVLQEDAHTQFPERGRFLQLQALSTADSGDYSCTARNAAGSTSVAFRVEIHKPPAIAPSPSNLTLTAHIPASLPCEASGSPKPLVVWWKDGQKLDFRLQQGAYRLLPSNALLLTAPGPQDSAQFECVVSNEVGEAHRLYQVTVHVPPTIADDQTDFTVTMMAPVVLTCHSTGIPAPTVSWSKAGAQLGARGSGYRVSPSGALEIGQALPIHAGRYTCSARNAAGVAHKHVFLTVQASPVVKPLPSVVQAVAEEEVMLPCEASGIPRPTITWQKDGLNVATGVSTQVLPGGQLRIAHASPEDAGNYLCIAKNSAGSAMGKTRLVVQVPPVIENGLPDLSTTEGSHAFLPCKARGSPEPNITWDKDGQPVSGAEGKFTIQPSGELLVKNLEGQDAGTYTCTAENAVGRARRRVHLTILALPVFTTLPGDRSLRLGDRLWLRCAARGSPTPRIGWTVNDRPVTEGVSEQDGGSTLQRAAVSREDSGTYVCWAENRVGRTQAVSFVHVKEAPVLQGEAFSYLVEPVGGSIQLDCVVRGDPVPDIRWIKDGLPLRGSHLRHQLQNGSLTIRRTEARRGLAPWRDDAGQYQCLAENEMGVAKKAVILVLQSAPVFQVEPQDMTVRSGDDVALRCQATGEPTPTIEWLQAGQPLRASRRLRTLPDGSLWLENVETGDAGTYDCVAHNLLGSATARAFLVVRGEPQGSWGSMTGVINGRKFGVATLNTSVMQEAHSGVSSIHSSIRHVPANVGPLMRVLVVTIAPIYWALARESGEALNGHSLTGGRFRQESHVEFATGELLTMTQVARGLDPDGLLLLDVVVNGVVPESLADADLQVQVGGQALGCADRDFEEHYVQTGPGQLFVGSTQRFFQGGLPSFLRCNHSIQYNAARGPQPQLVQHLRASAISSAFDPEAEALRFQLTTALQAEENEVGCPEGFELDSQGAFCVDVDECAWDAHLCREGQRCVNLLGSYRCLPDCGPGFRVAADGAGCEDVDECLEGLDDCHYNQLCENTPGGHRCSCPRGYRMQGPSLPCLDVNECLQLPKACAYQCHNLQGSYRCLCPPGQTLLRDGKACTSLERNGQNVTTVSHRGPLLPWLRPWASIPGTSYHAWVSLRPGPMALSSVGRAWCPPGFIRQNGVCTDINECEEESIECGPGQMCFNTRGSYQCVDTPCPATYRQGPSPGTCFRRCSQDCGTGGPSTLQYRLLPLPLGVRAHHDVARLTAFSEAGVPANRTELSMLEPDPRSPFALRPLRAGLGAVYTRRALTRAGLYRLTVRAAAPRHQSVFVLLIAVSPYPY</sequence>
<keyword evidence="5 13" id="KW-0245">EGF-like domain</keyword>